<name>A0A9D1V1I4_9BACT</name>
<reference evidence="1" key="1">
    <citation type="journal article" date="2021" name="PeerJ">
        <title>Extensive microbial diversity within the chicken gut microbiome revealed by metagenomics and culture.</title>
        <authorList>
            <person name="Gilroy R."/>
            <person name="Ravi A."/>
            <person name="Getino M."/>
            <person name="Pursley I."/>
            <person name="Horton D.L."/>
            <person name="Alikhan N.F."/>
            <person name="Baker D."/>
            <person name="Gharbi K."/>
            <person name="Hall N."/>
            <person name="Watson M."/>
            <person name="Adriaenssens E.M."/>
            <person name="Foster-Nyarko E."/>
            <person name="Jarju S."/>
            <person name="Secka A."/>
            <person name="Antonio M."/>
            <person name="Oren A."/>
            <person name="Chaudhuri R.R."/>
            <person name="La Ragione R."/>
            <person name="Hildebrand F."/>
            <person name="Pallen M.J."/>
        </authorList>
    </citation>
    <scope>NUCLEOTIDE SEQUENCE</scope>
    <source>
        <strain evidence="1">23274</strain>
    </source>
</reference>
<accession>A0A9D1V1I4</accession>
<dbReference type="SUPFAM" id="SSF50969">
    <property type="entry name" value="YVTN repeat-like/Quinoprotein amine dehydrogenase"/>
    <property type="match status" value="1"/>
</dbReference>
<dbReference type="InterPro" id="IPR007788">
    <property type="entry name" value="QCT"/>
</dbReference>
<organism evidence="1 2">
    <name type="scientific">Candidatus Odoribacter faecigallinarum</name>
    <dbReference type="NCBI Taxonomy" id="2838706"/>
    <lineage>
        <taxon>Bacteria</taxon>
        <taxon>Pseudomonadati</taxon>
        <taxon>Bacteroidota</taxon>
        <taxon>Bacteroidia</taxon>
        <taxon>Bacteroidales</taxon>
        <taxon>Odoribacteraceae</taxon>
        <taxon>Odoribacter</taxon>
    </lineage>
</organism>
<dbReference type="InterPro" id="IPR011044">
    <property type="entry name" value="Quino_amine_DH_bsu"/>
</dbReference>
<dbReference type="Pfam" id="PF05096">
    <property type="entry name" value="Glu_cyclase_2"/>
    <property type="match status" value="1"/>
</dbReference>
<evidence type="ECO:0000313" key="2">
    <source>
        <dbReference type="Proteomes" id="UP000824202"/>
    </source>
</evidence>
<comment type="caution">
    <text evidence="1">The sequence shown here is derived from an EMBL/GenBank/DDBJ whole genome shotgun (WGS) entry which is preliminary data.</text>
</comment>
<evidence type="ECO:0000313" key="1">
    <source>
        <dbReference type="EMBL" id="HIX04378.1"/>
    </source>
</evidence>
<gene>
    <name evidence="1" type="ORF">H9863_09750</name>
</gene>
<dbReference type="Gene3D" id="2.130.10.10">
    <property type="entry name" value="YVTN repeat-like/Quinoprotein amine dehydrogenase"/>
    <property type="match status" value="1"/>
</dbReference>
<dbReference type="EMBL" id="DXFT01000192">
    <property type="protein sequence ID" value="HIX04378.1"/>
    <property type="molecule type" value="Genomic_DNA"/>
</dbReference>
<dbReference type="AlphaFoldDB" id="A0A9D1V1I4"/>
<sequence length="368" mass="41531">MHYLVYIFCIAVLCSCGGKRVKHAETTTKVSQAQPAEMKVVNSLKFLSPTKDSLYRFGDDLVVEFECKKRFPLDSSVIYIDGKEMMRLGQAERRAVFPLGERKVGTISVKVIAWHPEGKQGVASTTIRVKPAQAPVKCTYEVVKEYAHDPKAYTQGLIYQDGFMYEGTGQFGESSIRKIDMSDGDVLSVLNIDSQLFGEGITIWGNKIYQITWRSRKGFVYDLATFSLESSFEYNSEGWGITTVNNELIMSDGTNKLYHIAPSTFNILGETEVYDNNGPVPQLNELEYVDGLVWANVWLTDRIVAIDPSTGVVKYELDLSGILSPAERAKLDDQDDVLNGIAWNPEKRTFYVTGKRWPKMFEIKVRMD</sequence>
<reference evidence="1" key="2">
    <citation type="submission" date="2021-04" db="EMBL/GenBank/DDBJ databases">
        <authorList>
            <person name="Gilroy R."/>
        </authorList>
    </citation>
    <scope>NUCLEOTIDE SEQUENCE</scope>
    <source>
        <strain evidence="1">23274</strain>
    </source>
</reference>
<dbReference type="PANTHER" id="PTHR31270">
    <property type="entry name" value="GLUTAMINYL-PEPTIDE CYCLOTRANSFERASE"/>
    <property type="match status" value="1"/>
</dbReference>
<dbReference type="PANTHER" id="PTHR31270:SF1">
    <property type="entry name" value="GLUTAMINYL-PEPTIDE CYCLOTRANSFERASE"/>
    <property type="match status" value="1"/>
</dbReference>
<proteinExistence type="predicted"/>
<dbReference type="GO" id="GO:0016603">
    <property type="term" value="F:glutaminyl-peptide cyclotransferase activity"/>
    <property type="evidence" value="ECO:0007669"/>
    <property type="project" value="InterPro"/>
</dbReference>
<dbReference type="InterPro" id="IPR015943">
    <property type="entry name" value="WD40/YVTN_repeat-like_dom_sf"/>
</dbReference>
<protein>
    <submittedName>
        <fullName evidence="1">Glutaminyl-peptide cyclotransferase</fullName>
    </submittedName>
</protein>
<dbReference type="Proteomes" id="UP000824202">
    <property type="component" value="Unassembled WGS sequence"/>
</dbReference>